<dbReference type="Proteomes" id="UP001642540">
    <property type="component" value="Unassembled WGS sequence"/>
</dbReference>
<dbReference type="EMBL" id="CAXLJM020000023">
    <property type="protein sequence ID" value="CAL8089176.1"/>
    <property type="molecule type" value="Genomic_DNA"/>
</dbReference>
<evidence type="ECO:0000313" key="1">
    <source>
        <dbReference type="EMBL" id="CAL8089176.1"/>
    </source>
</evidence>
<reference evidence="1 2" key="1">
    <citation type="submission" date="2024-08" db="EMBL/GenBank/DDBJ databases">
        <authorList>
            <person name="Cucini C."/>
            <person name="Frati F."/>
        </authorList>
    </citation>
    <scope>NUCLEOTIDE SEQUENCE [LARGE SCALE GENOMIC DNA]</scope>
</reference>
<proteinExistence type="predicted"/>
<gene>
    <name evidence="1" type="ORF">ODALV1_LOCUS7288</name>
</gene>
<accession>A0ABP1Q4X5</accession>
<protein>
    <recommendedName>
        <fullName evidence="3">27 kDa hemolymph protein</fullName>
    </recommendedName>
</protein>
<keyword evidence="2" id="KW-1185">Reference proteome</keyword>
<sequence>MSEKLMFGFTKSSKSCLGGLLLPARVIIPTEKNRSAFRSSSRNAYGCNERRDRCEKDERNLRNFNKSTYSTVFYNLVIVVIIVNIARTVDSATVENLDSKIKMFLESHCTMQNQTLEHEEFKSFMSCGPSHGAGIVKNLGHIPEYKSDDMEQWTKATKREIVSQCEIWPQDRQCQERTFGLIEKCFDKDQKFIFYFMFALTDVICQRENDMFVKFWQSGGDACLGKHIKSLKKDFSDCFTQTSTMSNADVYRNFDEVMQCFKSQFEEDCYGEGTSEVLNEILAEIKRVYRGSAAAGTSSAYNFSAPFLLAGWMTFLGLVVQSSVLQL</sequence>
<name>A0ABP1Q4X5_9HEXA</name>
<comment type="caution">
    <text evidence="1">The sequence shown here is derived from an EMBL/GenBank/DDBJ whole genome shotgun (WGS) entry which is preliminary data.</text>
</comment>
<organism evidence="1 2">
    <name type="scientific">Orchesella dallaii</name>
    <dbReference type="NCBI Taxonomy" id="48710"/>
    <lineage>
        <taxon>Eukaryota</taxon>
        <taxon>Metazoa</taxon>
        <taxon>Ecdysozoa</taxon>
        <taxon>Arthropoda</taxon>
        <taxon>Hexapoda</taxon>
        <taxon>Collembola</taxon>
        <taxon>Entomobryomorpha</taxon>
        <taxon>Entomobryoidea</taxon>
        <taxon>Orchesellidae</taxon>
        <taxon>Orchesellinae</taxon>
        <taxon>Orchesella</taxon>
    </lineage>
</organism>
<evidence type="ECO:0000313" key="2">
    <source>
        <dbReference type="Proteomes" id="UP001642540"/>
    </source>
</evidence>
<evidence type="ECO:0008006" key="3">
    <source>
        <dbReference type="Google" id="ProtNLM"/>
    </source>
</evidence>